<evidence type="ECO:0000313" key="2">
    <source>
        <dbReference type="EMBL" id="MBL1073786.1"/>
    </source>
</evidence>
<accession>A0ABS1LZW6</accession>
<proteinExistence type="predicted"/>
<organism evidence="2 3">
    <name type="scientific">Nocardia acididurans</name>
    <dbReference type="NCBI Taxonomy" id="2802282"/>
    <lineage>
        <taxon>Bacteria</taxon>
        <taxon>Bacillati</taxon>
        <taxon>Actinomycetota</taxon>
        <taxon>Actinomycetes</taxon>
        <taxon>Mycobacteriales</taxon>
        <taxon>Nocardiaceae</taxon>
        <taxon>Nocardia</taxon>
    </lineage>
</organism>
<dbReference type="SMART" id="SM00342">
    <property type="entry name" value="HTH_ARAC"/>
    <property type="match status" value="1"/>
</dbReference>
<evidence type="ECO:0000313" key="3">
    <source>
        <dbReference type="Proteomes" id="UP000602198"/>
    </source>
</evidence>
<dbReference type="EMBL" id="JAERRJ010000002">
    <property type="protein sequence ID" value="MBL1073786.1"/>
    <property type="molecule type" value="Genomic_DNA"/>
</dbReference>
<keyword evidence="3" id="KW-1185">Reference proteome</keyword>
<dbReference type="InterPro" id="IPR018060">
    <property type="entry name" value="HTH_AraC"/>
</dbReference>
<dbReference type="Pfam" id="PF12833">
    <property type="entry name" value="HTH_18"/>
    <property type="match status" value="1"/>
</dbReference>
<dbReference type="Gene3D" id="1.10.10.60">
    <property type="entry name" value="Homeodomain-like"/>
    <property type="match status" value="1"/>
</dbReference>
<comment type="caution">
    <text evidence="2">The sequence shown here is derived from an EMBL/GenBank/DDBJ whole genome shotgun (WGS) entry which is preliminary data.</text>
</comment>
<reference evidence="2 3" key="1">
    <citation type="submission" date="2021-01" db="EMBL/GenBank/DDBJ databases">
        <title>WGS of actinomycetes isolated from Thailand.</title>
        <authorList>
            <person name="Thawai C."/>
        </authorList>
    </citation>
    <scope>NUCLEOTIDE SEQUENCE [LARGE SCALE GENOMIC DNA]</scope>
    <source>
        <strain evidence="2 3">LPG 2</strain>
    </source>
</reference>
<dbReference type="Proteomes" id="UP000602198">
    <property type="component" value="Unassembled WGS sequence"/>
</dbReference>
<feature type="domain" description="HTH araC/xylS-type" evidence="1">
    <location>
        <begin position="122"/>
        <end position="193"/>
    </location>
</feature>
<protein>
    <submittedName>
        <fullName evidence="2">Helix-turn-helix domain-containing protein</fullName>
    </submittedName>
</protein>
<dbReference type="PROSITE" id="PS01124">
    <property type="entry name" value="HTH_ARAC_FAMILY_2"/>
    <property type="match status" value="1"/>
</dbReference>
<sequence>MTSVASETWGLVFWEQRGVAHAAVTGPESRCGTAPVPEGADFVGIQFAVGTSLRMIAAPALVDSGLQLPDVSGRGFWLDGSRWETPGLDDAEALVERLVRGGVLVRDPLVAQTLRGQSPAATERTIERRFRAATGLTQGAVRQIGRARTAAILLATGEQPGVVVDKLGYYDEPHLARALRRFVGRTAGQLRDGDGGAIALDPAQRTTV</sequence>
<gene>
    <name evidence="2" type="ORF">JK358_05215</name>
</gene>
<name>A0ABS1LZW6_9NOCA</name>
<evidence type="ECO:0000259" key="1">
    <source>
        <dbReference type="PROSITE" id="PS01124"/>
    </source>
</evidence>